<dbReference type="Proteomes" id="UP000748756">
    <property type="component" value="Unassembled WGS sequence"/>
</dbReference>
<feature type="chain" id="PRO_5040353021" evidence="1">
    <location>
        <begin position="21"/>
        <end position="119"/>
    </location>
</feature>
<accession>A0A9P5RS39</accession>
<dbReference type="AlphaFoldDB" id="A0A9P5RS39"/>
<proteinExistence type="predicted"/>
<dbReference type="OrthoDB" id="2376661at2759"/>
<dbReference type="EMBL" id="JAAAUQ010001465">
    <property type="protein sequence ID" value="KAF9138499.1"/>
    <property type="molecule type" value="Genomic_DNA"/>
</dbReference>
<gene>
    <name evidence="2" type="ORF">BG015_002351</name>
</gene>
<keyword evidence="3" id="KW-1185">Reference proteome</keyword>
<sequence>MNKTSAFLLLSALCVQAVLAVICAEIRDNTGLKAARLCAATDKNGPSDRICYCVKNTQTGSISIPRGSNTRLFSSSDCTGNFQAVNEASLIENTQWVNSISIGKAGISSRGPDGCSKLY</sequence>
<reference evidence="2" key="1">
    <citation type="journal article" date="2020" name="Fungal Divers.">
        <title>Resolving the Mortierellaceae phylogeny through synthesis of multi-gene phylogenetics and phylogenomics.</title>
        <authorList>
            <person name="Vandepol N."/>
            <person name="Liber J."/>
            <person name="Desiro A."/>
            <person name="Na H."/>
            <person name="Kennedy M."/>
            <person name="Barry K."/>
            <person name="Grigoriev I.V."/>
            <person name="Miller A.N."/>
            <person name="O'Donnell K."/>
            <person name="Stajich J.E."/>
            <person name="Bonito G."/>
        </authorList>
    </citation>
    <scope>NUCLEOTIDE SEQUENCE</scope>
    <source>
        <strain evidence="2">NRRL 6426</strain>
    </source>
</reference>
<name>A0A9P5RS39_9FUNG</name>
<comment type="caution">
    <text evidence="2">The sequence shown here is derived from an EMBL/GenBank/DDBJ whole genome shotgun (WGS) entry which is preliminary data.</text>
</comment>
<evidence type="ECO:0000256" key="1">
    <source>
        <dbReference type="SAM" id="SignalP"/>
    </source>
</evidence>
<protein>
    <submittedName>
        <fullName evidence="2">Uncharacterized protein</fullName>
    </submittedName>
</protein>
<evidence type="ECO:0000313" key="3">
    <source>
        <dbReference type="Proteomes" id="UP000748756"/>
    </source>
</evidence>
<keyword evidence="1" id="KW-0732">Signal</keyword>
<feature type="signal peptide" evidence="1">
    <location>
        <begin position="1"/>
        <end position="20"/>
    </location>
</feature>
<evidence type="ECO:0000313" key="2">
    <source>
        <dbReference type="EMBL" id="KAF9138499.1"/>
    </source>
</evidence>
<organism evidence="2 3">
    <name type="scientific">Linnemannia schmuckeri</name>
    <dbReference type="NCBI Taxonomy" id="64567"/>
    <lineage>
        <taxon>Eukaryota</taxon>
        <taxon>Fungi</taxon>
        <taxon>Fungi incertae sedis</taxon>
        <taxon>Mucoromycota</taxon>
        <taxon>Mortierellomycotina</taxon>
        <taxon>Mortierellomycetes</taxon>
        <taxon>Mortierellales</taxon>
        <taxon>Mortierellaceae</taxon>
        <taxon>Linnemannia</taxon>
    </lineage>
</organism>